<keyword evidence="2" id="KW-1185">Reference proteome</keyword>
<dbReference type="HOGENOM" id="CLU_2238193_0_0_1"/>
<name>A0A0C3DZ68_9AGAM</name>
<dbReference type="Proteomes" id="UP000053989">
    <property type="component" value="Unassembled WGS sequence"/>
</dbReference>
<gene>
    <name evidence="1" type="ORF">SCLCIDRAFT_1211855</name>
</gene>
<evidence type="ECO:0000313" key="1">
    <source>
        <dbReference type="EMBL" id="KIM65855.1"/>
    </source>
</evidence>
<evidence type="ECO:0000313" key="2">
    <source>
        <dbReference type="Proteomes" id="UP000053989"/>
    </source>
</evidence>
<dbReference type="EMBL" id="KN822020">
    <property type="protein sequence ID" value="KIM65855.1"/>
    <property type="molecule type" value="Genomic_DNA"/>
</dbReference>
<protein>
    <submittedName>
        <fullName evidence="1">Uncharacterized protein</fullName>
    </submittedName>
</protein>
<dbReference type="AlphaFoldDB" id="A0A0C3DZ68"/>
<dbReference type="InParanoid" id="A0A0C3DZ68"/>
<sequence>MSICVLSAPLSFPFQRLLQVLPFHSPLSQLRSPNQLQRRSWLAVPLIRYFMSLTSSKQRQCYCTTRFKENGYSSTTTNVAQRSTRSQYCPLRYYVLSPSPMPRIA</sequence>
<reference evidence="2" key="2">
    <citation type="submission" date="2015-01" db="EMBL/GenBank/DDBJ databases">
        <title>Evolutionary Origins and Diversification of the Mycorrhizal Mutualists.</title>
        <authorList>
            <consortium name="DOE Joint Genome Institute"/>
            <consortium name="Mycorrhizal Genomics Consortium"/>
            <person name="Kohler A."/>
            <person name="Kuo A."/>
            <person name="Nagy L.G."/>
            <person name="Floudas D."/>
            <person name="Copeland A."/>
            <person name="Barry K.W."/>
            <person name="Cichocki N."/>
            <person name="Veneault-Fourrey C."/>
            <person name="LaButti K."/>
            <person name="Lindquist E.A."/>
            <person name="Lipzen A."/>
            <person name="Lundell T."/>
            <person name="Morin E."/>
            <person name="Murat C."/>
            <person name="Riley R."/>
            <person name="Ohm R."/>
            <person name="Sun H."/>
            <person name="Tunlid A."/>
            <person name="Henrissat B."/>
            <person name="Grigoriev I.V."/>
            <person name="Hibbett D.S."/>
            <person name="Martin F."/>
        </authorList>
    </citation>
    <scope>NUCLEOTIDE SEQUENCE [LARGE SCALE GENOMIC DNA]</scope>
    <source>
        <strain evidence="2">Foug A</strain>
    </source>
</reference>
<organism evidence="1 2">
    <name type="scientific">Scleroderma citrinum Foug A</name>
    <dbReference type="NCBI Taxonomy" id="1036808"/>
    <lineage>
        <taxon>Eukaryota</taxon>
        <taxon>Fungi</taxon>
        <taxon>Dikarya</taxon>
        <taxon>Basidiomycota</taxon>
        <taxon>Agaricomycotina</taxon>
        <taxon>Agaricomycetes</taxon>
        <taxon>Agaricomycetidae</taxon>
        <taxon>Boletales</taxon>
        <taxon>Sclerodermatineae</taxon>
        <taxon>Sclerodermataceae</taxon>
        <taxon>Scleroderma</taxon>
    </lineage>
</organism>
<accession>A0A0C3DZ68</accession>
<reference evidence="1 2" key="1">
    <citation type="submission" date="2014-04" db="EMBL/GenBank/DDBJ databases">
        <authorList>
            <consortium name="DOE Joint Genome Institute"/>
            <person name="Kuo A."/>
            <person name="Kohler A."/>
            <person name="Nagy L.G."/>
            <person name="Floudas D."/>
            <person name="Copeland A."/>
            <person name="Barry K.W."/>
            <person name="Cichocki N."/>
            <person name="Veneault-Fourrey C."/>
            <person name="LaButti K."/>
            <person name="Lindquist E.A."/>
            <person name="Lipzen A."/>
            <person name="Lundell T."/>
            <person name="Morin E."/>
            <person name="Murat C."/>
            <person name="Sun H."/>
            <person name="Tunlid A."/>
            <person name="Henrissat B."/>
            <person name="Grigoriev I.V."/>
            <person name="Hibbett D.S."/>
            <person name="Martin F."/>
            <person name="Nordberg H.P."/>
            <person name="Cantor M.N."/>
            <person name="Hua S.X."/>
        </authorList>
    </citation>
    <scope>NUCLEOTIDE SEQUENCE [LARGE SCALE GENOMIC DNA]</scope>
    <source>
        <strain evidence="1 2">Foug A</strain>
    </source>
</reference>
<proteinExistence type="predicted"/>